<evidence type="ECO:0000256" key="1">
    <source>
        <dbReference type="ARBA" id="ARBA00008812"/>
    </source>
</evidence>
<dbReference type="Proteomes" id="UP000280819">
    <property type="component" value="Unassembled WGS sequence"/>
</dbReference>
<reference evidence="3 4" key="1">
    <citation type="submission" date="2018-11" db="EMBL/GenBank/DDBJ databases">
        <title>Genomes From Bacteria Associated with the Canine Oral Cavity: a Test Case for Automated Genome-Based Taxonomic Assignment.</title>
        <authorList>
            <person name="Coil D.A."/>
            <person name="Jospin G."/>
            <person name="Darling A.E."/>
            <person name="Wallis C."/>
            <person name="Davis I.J."/>
            <person name="Harris S."/>
            <person name="Eisen J.A."/>
            <person name="Holcombe L.J."/>
            <person name="O'Flynn C."/>
        </authorList>
    </citation>
    <scope>NUCLEOTIDE SEQUENCE [LARGE SCALE GENOMIC DNA]</scope>
    <source>
        <strain evidence="3 4">OH887_COT-365</strain>
    </source>
</reference>
<dbReference type="SUPFAM" id="SSF101874">
    <property type="entry name" value="YceI-like"/>
    <property type="match status" value="1"/>
</dbReference>
<protein>
    <submittedName>
        <fullName evidence="3">YceI family protein</fullName>
    </submittedName>
</protein>
<gene>
    <name evidence="3" type="ORF">EII34_05535</name>
</gene>
<evidence type="ECO:0000313" key="4">
    <source>
        <dbReference type="Proteomes" id="UP000280819"/>
    </source>
</evidence>
<accession>A0A3P1T915</accession>
<dbReference type="Gene3D" id="2.40.128.110">
    <property type="entry name" value="Lipid/polyisoprenoid-binding, YceI-like"/>
    <property type="match status" value="1"/>
</dbReference>
<dbReference type="InterPro" id="IPR036761">
    <property type="entry name" value="TTHA0802/YceI-like_sf"/>
</dbReference>
<name>A0A3P1T915_9ACTN</name>
<dbReference type="RefSeq" id="WP_124843764.1">
    <property type="nucleotide sequence ID" value="NZ_JAUNKP010000047.1"/>
</dbReference>
<feature type="domain" description="Lipid/polyisoprenoid-binding YceI-like" evidence="2">
    <location>
        <begin position="4"/>
        <end position="175"/>
    </location>
</feature>
<dbReference type="InterPro" id="IPR007372">
    <property type="entry name" value="Lipid/polyisoprenoid-bd_YceI"/>
</dbReference>
<proteinExistence type="inferred from homology"/>
<comment type="caution">
    <text evidence="3">The sequence shown here is derived from an EMBL/GenBank/DDBJ whole genome shotgun (WGS) entry which is preliminary data.</text>
</comment>
<dbReference type="OrthoDB" id="3724977at2"/>
<organism evidence="3 4">
    <name type="scientific">Arachnia propionica</name>
    <dbReference type="NCBI Taxonomy" id="1750"/>
    <lineage>
        <taxon>Bacteria</taxon>
        <taxon>Bacillati</taxon>
        <taxon>Actinomycetota</taxon>
        <taxon>Actinomycetes</taxon>
        <taxon>Propionibacteriales</taxon>
        <taxon>Propionibacteriaceae</taxon>
        <taxon>Arachnia</taxon>
    </lineage>
</organism>
<comment type="similarity">
    <text evidence="1">Belongs to the UPF0312 family.</text>
</comment>
<dbReference type="SMART" id="SM00867">
    <property type="entry name" value="YceI"/>
    <property type="match status" value="1"/>
</dbReference>
<evidence type="ECO:0000259" key="2">
    <source>
        <dbReference type="SMART" id="SM00867"/>
    </source>
</evidence>
<dbReference type="AlphaFoldDB" id="A0A3P1T915"/>
<sequence length="176" mass="18944">MTGIRDLGPTDGELLLGTTSEGPMARMGHALRILVQDWTATLELGEEPMSCSLRASANLTSLRALDGHGGASPLTEEGLRKIEKNAEKILDSRTHPEVSFVSTGVSGTWEAGLLDGELTIRDVTRPQRFDVSRTPQGTYRLTGMIAQSRFGIKPYSAMMGALRLGDDISVEVTVSL</sequence>
<evidence type="ECO:0000313" key="3">
    <source>
        <dbReference type="EMBL" id="RRD05675.1"/>
    </source>
</evidence>
<dbReference type="EMBL" id="RQZG01000005">
    <property type="protein sequence ID" value="RRD05675.1"/>
    <property type="molecule type" value="Genomic_DNA"/>
</dbReference>
<dbReference type="Pfam" id="PF04264">
    <property type="entry name" value="YceI"/>
    <property type="match status" value="1"/>
</dbReference>